<protein>
    <submittedName>
        <fullName evidence="1">Uncharacterized protein</fullName>
    </submittedName>
</protein>
<sequence>MSMNLKEDYMSLSTIFKDLLKNKTLLYAVFLYGSHIKIYGSTNVRLDN</sequence>
<accession>A0A0F9IVY7</accession>
<comment type="caution">
    <text evidence="1">The sequence shown here is derived from an EMBL/GenBank/DDBJ whole genome shotgun (WGS) entry which is preliminary data.</text>
</comment>
<dbReference type="AlphaFoldDB" id="A0A0F9IVY7"/>
<gene>
    <name evidence="1" type="ORF">LCGC14_1607420</name>
</gene>
<dbReference type="EMBL" id="LAZR01012973">
    <property type="protein sequence ID" value="KKM24209.1"/>
    <property type="molecule type" value="Genomic_DNA"/>
</dbReference>
<proteinExistence type="predicted"/>
<organism evidence="1">
    <name type="scientific">marine sediment metagenome</name>
    <dbReference type="NCBI Taxonomy" id="412755"/>
    <lineage>
        <taxon>unclassified sequences</taxon>
        <taxon>metagenomes</taxon>
        <taxon>ecological metagenomes</taxon>
    </lineage>
</organism>
<reference evidence="1" key="1">
    <citation type="journal article" date="2015" name="Nature">
        <title>Complex archaea that bridge the gap between prokaryotes and eukaryotes.</title>
        <authorList>
            <person name="Spang A."/>
            <person name="Saw J.H."/>
            <person name="Jorgensen S.L."/>
            <person name="Zaremba-Niedzwiedzka K."/>
            <person name="Martijn J."/>
            <person name="Lind A.E."/>
            <person name="van Eijk R."/>
            <person name="Schleper C."/>
            <person name="Guy L."/>
            <person name="Ettema T.J."/>
        </authorList>
    </citation>
    <scope>NUCLEOTIDE SEQUENCE</scope>
</reference>
<name>A0A0F9IVY7_9ZZZZ</name>
<evidence type="ECO:0000313" key="1">
    <source>
        <dbReference type="EMBL" id="KKM24209.1"/>
    </source>
</evidence>